<gene>
    <name evidence="1" type="ORF">ACCI49_01345</name>
</gene>
<dbReference type="EMBL" id="JBGMEK010000002">
    <property type="protein sequence ID" value="MFA0809551.1"/>
    <property type="molecule type" value="Genomic_DNA"/>
</dbReference>
<name>A0ABV4NTW7_9GAMM</name>
<keyword evidence="2" id="KW-1185">Reference proteome</keyword>
<protein>
    <submittedName>
        <fullName evidence="1">Uncharacterized protein</fullName>
    </submittedName>
</protein>
<dbReference type="Proteomes" id="UP001569428">
    <property type="component" value="Unassembled WGS sequence"/>
</dbReference>
<proteinExistence type="predicted"/>
<sequence length="159" mass="18724">SIYPLAKKVFNIRIRQEQPYKPAHVEATALRREHMTRAIDFFMDIYELLEIIKLRTGMYTSVETLSHIRSFINGYNFALKDNQDLNDSHNNFKGFHDFVARKYGFYESTAGWANMILAVELGHDPQKIIWSDFDAAATNVHHKNSIETFYQLLDEYRRT</sequence>
<evidence type="ECO:0000313" key="2">
    <source>
        <dbReference type="Proteomes" id="UP001569428"/>
    </source>
</evidence>
<feature type="non-terminal residue" evidence="1">
    <location>
        <position position="1"/>
    </location>
</feature>
<organism evidence="1 2">
    <name type="scientific">Microbulbifer epialgicus</name>
    <dbReference type="NCBI Taxonomy" id="393907"/>
    <lineage>
        <taxon>Bacteria</taxon>
        <taxon>Pseudomonadati</taxon>
        <taxon>Pseudomonadota</taxon>
        <taxon>Gammaproteobacteria</taxon>
        <taxon>Cellvibrionales</taxon>
        <taxon>Microbulbiferaceae</taxon>
        <taxon>Microbulbifer</taxon>
    </lineage>
</organism>
<accession>A0ABV4NTW7</accession>
<comment type="caution">
    <text evidence="1">The sequence shown here is derived from an EMBL/GenBank/DDBJ whole genome shotgun (WGS) entry which is preliminary data.</text>
</comment>
<reference evidence="1 2" key="1">
    <citation type="submission" date="2024-08" db="EMBL/GenBank/DDBJ databases">
        <authorList>
            <person name="Ishaq N."/>
        </authorList>
    </citation>
    <scope>NUCLEOTIDE SEQUENCE [LARGE SCALE GENOMIC DNA]</scope>
    <source>
        <strain evidence="1 2">DSM 18651</strain>
    </source>
</reference>
<dbReference type="RefSeq" id="WP_371837172.1">
    <property type="nucleotide sequence ID" value="NZ_JBGMEK010000002.1"/>
</dbReference>
<evidence type="ECO:0000313" key="1">
    <source>
        <dbReference type="EMBL" id="MFA0809551.1"/>
    </source>
</evidence>